<feature type="transmembrane region" description="Helical" evidence="1">
    <location>
        <begin position="56"/>
        <end position="79"/>
    </location>
</feature>
<evidence type="ECO:0000313" key="2">
    <source>
        <dbReference type="EMBL" id="BDC98643.1"/>
    </source>
</evidence>
<protein>
    <recommendedName>
        <fullName evidence="4">YcxB-like protein domain-containing protein</fullName>
    </recommendedName>
</protein>
<reference evidence="2 3" key="1">
    <citation type="submission" date="2021-12" db="EMBL/GenBank/DDBJ databases">
        <title>Genome sequencing of bacteria with rrn-lacking chromosome and rrn-plasmid.</title>
        <authorList>
            <person name="Anda M."/>
            <person name="Iwasaki W."/>
        </authorList>
    </citation>
    <scope>NUCLEOTIDE SEQUENCE [LARGE SCALE GENOMIC DNA]</scope>
    <source>
        <strain evidence="2 3">NBRC 101262</strain>
    </source>
</reference>
<evidence type="ECO:0000256" key="1">
    <source>
        <dbReference type="SAM" id="Phobius"/>
    </source>
</evidence>
<evidence type="ECO:0008006" key="4">
    <source>
        <dbReference type="Google" id="ProtNLM"/>
    </source>
</evidence>
<dbReference type="Proteomes" id="UP001354989">
    <property type="component" value="Chromosome"/>
</dbReference>
<gene>
    <name evidence="2" type="ORF">PEPS_09240</name>
</gene>
<proteinExistence type="predicted"/>
<keyword evidence="1" id="KW-0472">Membrane</keyword>
<feature type="transmembrane region" description="Helical" evidence="1">
    <location>
        <begin position="25"/>
        <end position="44"/>
    </location>
</feature>
<keyword evidence="1" id="KW-0812">Transmembrane</keyword>
<evidence type="ECO:0000313" key="3">
    <source>
        <dbReference type="Proteomes" id="UP001354989"/>
    </source>
</evidence>
<accession>A0ABM7VCI0</accession>
<sequence>MRHEATHLFRSPADFIIMIKVYPKFGVRFTLTVLIVLCYSAVIFNFHHVATSPSVTIWWLISLAFAFALSIILTVRFLLELKSYKFIKAEIEEERLFGLQKTTFSTPEMKFWMKSDIEYKGKRIQELIIAFPQRIIRINPKKHTEFDQVHRFLLKHFKTKQK</sequence>
<dbReference type="EMBL" id="AP025292">
    <property type="protein sequence ID" value="BDC98643.1"/>
    <property type="molecule type" value="Genomic_DNA"/>
</dbReference>
<name>A0ABM7VCI0_9BACT</name>
<keyword evidence="3" id="KW-1185">Reference proteome</keyword>
<keyword evidence="1" id="KW-1133">Transmembrane helix</keyword>
<organism evidence="2 3">
    <name type="scientific">Persicobacter psychrovividus</name>
    <dbReference type="NCBI Taxonomy" id="387638"/>
    <lineage>
        <taxon>Bacteria</taxon>
        <taxon>Pseudomonadati</taxon>
        <taxon>Bacteroidota</taxon>
        <taxon>Cytophagia</taxon>
        <taxon>Cytophagales</taxon>
        <taxon>Persicobacteraceae</taxon>
        <taxon>Persicobacter</taxon>
    </lineage>
</organism>